<accession>A0A9P8K4U0</accession>
<feature type="domain" description="Helicase C-terminal" evidence="5">
    <location>
        <begin position="232"/>
        <end position="324"/>
    </location>
</feature>
<evidence type="ECO:0000256" key="3">
    <source>
        <dbReference type="ARBA" id="ARBA00022840"/>
    </source>
</evidence>
<evidence type="ECO:0000256" key="1">
    <source>
        <dbReference type="ARBA" id="ARBA00022741"/>
    </source>
</evidence>
<dbReference type="InterPro" id="IPR050628">
    <property type="entry name" value="SNF2_RAD54_helicase_TF"/>
</dbReference>
<dbReference type="GO" id="GO:0016787">
    <property type="term" value="F:hydrolase activity"/>
    <property type="evidence" value="ECO:0007669"/>
    <property type="project" value="UniProtKB-KW"/>
</dbReference>
<dbReference type="Proteomes" id="UP000767238">
    <property type="component" value="Unassembled WGS sequence"/>
</dbReference>
<dbReference type="GO" id="GO:0005634">
    <property type="term" value="C:nucleus"/>
    <property type="evidence" value="ECO:0007669"/>
    <property type="project" value="TreeGrafter"/>
</dbReference>
<dbReference type="EMBL" id="JAHFYH010000099">
    <property type="protein sequence ID" value="KAH0213258.1"/>
    <property type="molecule type" value="Genomic_DNA"/>
</dbReference>
<dbReference type="InterPro" id="IPR001650">
    <property type="entry name" value="Helicase_C-like"/>
</dbReference>
<dbReference type="InterPro" id="IPR038718">
    <property type="entry name" value="SNF2-like_sf"/>
</dbReference>
<keyword evidence="3" id="KW-0067">ATP-binding</keyword>
<dbReference type="GO" id="GO:0008094">
    <property type="term" value="F:ATP-dependent activity, acting on DNA"/>
    <property type="evidence" value="ECO:0007669"/>
    <property type="project" value="TreeGrafter"/>
</dbReference>
<evidence type="ECO:0000313" key="6">
    <source>
        <dbReference type="EMBL" id="KAH0213258.1"/>
    </source>
</evidence>
<dbReference type="AlphaFoldDB" id="A0A9P8K4U0"/>
<dbReference type="SUPFAM" id="SSF52540">
    <property type="entry name" value="P-loop containing nucleoside triphosphate hydrolases"/>
    <property type="match status" value="1"/>
</dbReference>
<dbReference type="Pfam" id="PF00176">
    <property type="entry name" value="SNF2-rel_dom"/>
    <property type="match status" value="1"/>
</dbReference>
<gene>
    <name evidence="6" type="ORF">KCV03_g8991</name>
</gene>
<evidence type="ECO:0000313" key="7">
    <source>
        <dbReference type="Proteomes" id="UP000767238"/>
    </source>
</evidence>
<protein>
    <recommendedName>
        <fullName evidence="8">SNF2 N-terminal domain-containing protein</fullName>
    </recommendedName>
</protein>
<reference evidence="6" key="2">
    <citation type="submission" date="2021-08" db="EMBL/GenBank/DDBJ databases">
        <authorList>
            <person name="Gostincar C."/>
            <person name="Sun X."/>
            <person name="Song Z."/>
            <person name="Gunde-Cimerman N."/>
        </authorList>
    </citation>
    <scope>NUCLEOTIDE SEQUENCE</scope>
    <source>
        <strain evidence="6">EXF-8016</strain>
    </source>
</reference>
<dbReference type="PANTHER" id="PTHR45626">
    <property type="entry name" value="TRANSCRIPTION TERMINATION FACTOR 2-RELATED"/>
    <property type="match status" value="1"/>
</dbReference>
<dbReference type="InterPro" id="IPR000330">
    <property type="entry name" value="SNF2_N"/>
</dbReference>
<organism evidence="6 7">
    <name type="scientific">Aureobasidium melanogenum</name>
    <name type="common">Aureobasidium pullulans var. melanogenum</name>
    <dbReference type="NCBI Taxonomy" id="46634"/>
    <lineage>
        <taxon>Eukaryota</taxon>
        <taxon>Fungi</taxon>
        <taxon>Dikarya</taxon>
        <taxon>Ascomycota</taxon>
        <taxon>Pezizomycotina</taxon>
        <taxon>Dothideomycetes</taxon>
        <taxon>Dothideomycetidae</taxon>
        <taxon>Dothideales</taxon>
        <taxon>Saccotheciaceae</taxon>
        <taxon>Aureobasidium</taxon>
    </lineage>
</organism>
<dbReference type="GO" id="GO:0006281">
    <property type="term" value="P:DNA repair"/>
    <property type="evidence" value="ECO:0007669"/>
    <property type="project" value="TreeGrafter"/>
</dbReference>
<keyword evidence="1" id="KW-0547">Nucleotide-binding</keyword>
<evidence type="ECO:0000256" key="2">
    <source>
        <dbReference type="ARBA" id="ARBA00022801"/>
    </source>
</evidence>
<proteinExistence type="predicted"/>
<reference evidence="6" key="1">
    <citation type="journal article" date="2021" name="J Fungi (Basel)">
        <title>Virulence traits and population genomics of the black yeast Aureobasidium melanogenum.</title>
        <authorList>
            <person name="Cernosa A."/>
            <person name="Sun X."/>
            <person name="Gostincar C."/>
            <person name="Fang C."/>
            <person name="Gunde-Cimerman N."/>
            <person name="Song Z."/>
        </authorList>
    </citation>
    <scope>NUCLEOTIDE SEQUENCE</scope>
    <source>
        <strain evidence="6">EXF-8016</strain>
    </source>
</reference>
<dbReference type="CDD" id="cd18793">
    <property type="entry name" value="SF2_C_SNF"/>
    <property type="match status" value="1"/>
</dbReference>
<dbReference type="GO" id="GO:0005524">
    <property type="term" value="F:ATP binding"/>
    <property type="evidence" value="ECO:0007669"/>
    <property type="project" value="UniProtKB-KW"/>
</dbReference>
<dbReference type="Gene3D" id="3.40.50.10810">
    <property type="entry name" value="Tandem AAA-ATPase domain"/>
    <property type="match status" value="1"/>
</dbReference>
<evidence type="ECO:0000259" key="4">
    <source>
        <dbReference type="Pfam" id="PF00176"/>
    </source>
</evidence>
<comment type="caution">
    <text evidence="6">The sequence shown here is derived from an EMBL/GenBank/DDBJ whole genome shotgun (WGS) entry which is preliminary data.</text>
</comment>
<dbReference type="Pfam" id="PF00271">
    <property type="entry name" value="Helicase_C"/>
    <property type="match status" value="1"/>
</dbReference>
<dbReference type="OrthoDB" id="3886847at2759"/>
<dbReference type="InterPro" id="IPR027417">
    <property type="entry name" value="P-loop_NTPase"/>
</dbReference>
<dbReference type="InterPro" id="IPR049730">
    <property type="entry name" value="SNF2/RAD54-like_C"/>
</dbReference>
<sequence length="332" mass="37491">MPSYSRRTGLPSSKYAALRQWVDGVEAANDTQPSKKMPERPVLSLFSPIYEDTGRPFPYLILDEVQFVKNQLSKTHQAIKQLPYGAVICASGTILPNQWTDVYGFISFLAGHPFYTEQEFVRVFASRYGNRVRDPPPTKRARLIKFLLAFTIRHPASILHIPDAVYTTVRFDLNAVEEDHVVYFTAKFYEAMRFMKVPGLSAIQTDDDAINAQANAVRAQQWAGHPALFKVISKFVEFLDLVAEAFIRTTKTLAFRFDGTVKEGDRHTTRGAWSNSKSPHPPILVTAGAGGAGMNLQAGNHVVRCERWWTESEEMQADARCHRKNQAKQVRV</sequence>
<feature type="domain" description="SNF2 N-terminal" evidence="4">
    <location>
        <begin position="58"/>
        <end position="179"/>
    </location>
</feature>
<feature type="non-terminal residue" evidence="6">
    <location>
        <position position="1"/>
    </location>
</feature>
<evidence type="ECO:0000259" key="5">
    <source>
        <dbReference type="Pfam" id="PF00271"/>
    </source>
</evidence>
<dbReference type="Gene3D" id="3.40.50.300">
    <property type="entry name" value="P-loop containing nucleotide triphosphate hydrolases"/>
    <property type="match status" value="1"/>
</dbReference>
<keyword evidence="2" id="KW-0378">Hydrolase</keyword>
<name>A0A9P8K4U0_AURME</name>
<evidence type="ECO:0008006" key="8">
    <source>
        <dbReference type="Google" id="ProtNLM"/>
    </source>
</evidence>